<proteinExistence type="predicted"/>
<sequence length="46" mass="5292">MFELIAKIMNFIFSTFSVWAGTPNLKKTAKNSRNGKNKKEQIKESD</sequence>
<name>A0ABX7HHM2_9STAP</name>
<protein>
    <submittedName>
        <fullName evidence="2">Uncharacterized protein</fullName>
    </submittedName>
</protein>
<reference evidence="2 3" key="1">
    <citation type="submission" date="2021-02" db="EMBL/GenBank/DDBJ databases">
        <title>FDA dAtabase for Regulatory Grade micrObial Sequences (FDA-ARGOS): Supporting development and validation of Infectious Disease Dx tests.</title>
        <authorList>
            <person name="Sproer C."/>
            <person name="Gronow S."/>
            <person name="Severitt S."/>
            <person name="Schroder I."/>
            <person name="Tallon L."/>
            <person name="Sadzewicz L."/>
            <person name="Zhao X."/>
            <person name="Boylan J."/>
            <person name="Ott S."/>
            <person name="Bowen H."/>
            <person name="Vavikolanu K."/>
            <person name="Mehta A."/>
            <person name="Aluvathingal J."/>
            <person name="Nadendla S."/>
            <person name="Lowell S."/>
            <person name="Myers T."/>
            <person name="Yan Y."/>
            <person name="Sichtig H."/>
        </authorList>
    </citation>
    <scope>NUCLEOTIDE SEQUENCE [LARGE SCALE GENOMIC DNA]</scope>
    <source>
        <strain evidence="2 3">FDAARGOS_1207</strain>
    </source>
</reference>
<evidence type="ECO:0000313" key="3">
    <source>
        <dbReference type="Proteomes" id="UP000627155"/>
    </source>
</evidence>
<feature type="region of interest" description="Disordered" evidence="1">
    <location>
        <begin position="27"/>
        <end position="46"/>
    </location>
</feature>
<organism evidence="2 3">
    <name type="scientific">Mammaliicoccus vitulinus</name>
    <dbReference type="NCBI Taxonomy" id="71237"/>
    <lineage>
        <taxon>Bacteria</taxon>
        <taxon>Bacillati</taxon>
        <taxon>Bacillota</taxon>
        <taxon>Bacilli</taxon>
        <taxon>Bacillales</taxon>
        <taxon>Staphylococcaceae</taxon>
        <taxon>Mammaliicoccus</taxon>
    </lineage>
</organism>
<dbReference type="RefSeq" id="WP_204107864.1">
    <property type="nucleotide sequence ID" value="NZ_CBCPHH010000010.1"/>
</dbReference>
<gene>
    <name evidence="2" type="ORF">I6J37_03285</name>
</gene>
<evidence type="ECO:0000313" key="2">
    <source>
        <dbReference type="EMBL" id="QRO85737.1"/>
    </source>
</evidence>
<dbReference type="EMBL" id="CP069486">
    <property type="protein sequence ID" value="QRO85737.1"/>
    <property type="molecule type" value="Genomic_DNA"/>
</dbReference>
<evidence type="ECO:0000256" key="1">
    <source>
        <dbReference type="SAM" id="MobiDB-lite"/>
    </source>
</evidence>
<feature type="compositionally biased region" description="Basic residues" evidence="1">
    <location>
        <begin position="27"/>
        <end position="36"/>
    </location>
</feature>
<dbReference type="Proteomes" id="UP000627155">
    <property type="component" value="Chromosome"/>
</dbReference>
<accession>A0ABX7HHM2</accession>
<feature type="compositionally biased region" description="Basic and acidic residues" evidence="1">
    <location>
        <begin position="37"/>
        <end position="46"/>
    </location>
</feature>
<keyword evidence="3" id="KW-1185">Reference proteome</keyword>